<keyword evidence="1" id="KW-0001">2Fe-2S</keyword>
<comment type="cofactor">
    <cofactor evidence="1">
        <name>[2Fe-2S] cluster</name>
        <dbReference type="ChEBI" id="CHEBI:190135"/>
    </cofactor>
    <text evidence="1">Binds 1 [2Fe-2S] cluster per subunit.</text>
</comment>
<evidence type="ECO:0000313" key="3">
    <source>
        <dbReference type="EMBL" id="TCS40123.1"/>
    </source>
</evidence>
<feature type="binding site" evidence="1">
    <location>
        <position position="261"/>
    </location>
    <ligand>
        <name>[2Fe-2S] cluster</name>
        <dbReference type="ChEBI" id="CHEBI:190135"/>
    </ligand>
</feature>
<dbReference type="PRINTS" id="PR00406">
    <property type="entry name" value="CYTB5RDTASE"/>
</dbReference>
<dbReference type="AlphaFoldDB" id="A0A4R3I5A4"/>
<dbReference type="GO" id="GO:0050660">
    <property type="term" value="F:flavin adenine dinucleotide binding"/>
    <property type="evidence" value="ECO:0007669"/>
    <property type="project" value="InterPro"/>
</dbReference>
<dbReference type="PANTHER" id="PTHR43513:SF3">
    <property type="entry name" value="DIHYDROOROTATE DEHYDROGENASE B (NAD(+)), ELECTRON TRANSFER SUBUNIT-RELATED"/>
    <property type="match status" value="1"/>
</dbReference>
<dbReference type="GO" id="GO:0016491">
    <property type="term" value="F:oxidoreductase activity"/>
    <property type="evidence" value="ECO:0007669"/>
    <property type="project" value="InterPro"/>
</dbReference>
<keyword evidence="4" id="KW-1185">Reference proteome</keyword>
<sequence>MSAQPIANPYLPYEAEIVERIQETPDVFTWRLRFVDEQLHQQYEFQHGQFNMLYQFGVGEIPVSVKNREQNLLTHTIRVVGRVTKAMAELKAGHRIGIRGPYGRGWPIQDCTGKDVVFITAGLGCAPAISAIQHVAECRTCFGRLVIMQSVKHRSDMLWQKQYDEWRQLPNTQVLLAASREKTNWPNWERGRVSVLFEDAIYDKQNCTVMLCGPDGMMSGSARMLAELGVPEEHIYLSLERNMQCAIGHCGHCQFGSAFVCKDGPVFSYPEVKEVLGHRGF</sequence>
<feature type="domain" description="FAD-binding FR-type" evidence="2">
    <location>
        <begin position="10"/>
        <end position="108"/>
    </location>
</feature>
<keyword evidence="1" id="KW-0479">Metal-binding</keyword>
<dbReference type="Gene3D" id="2.40.30.10">
    <property type="entry name" value="Translation factors"/>
    <property type="match status" value="1"/>
</dbReference>
<dbReference type="InterPro" id="IPR019480">
    <property type="entry name" value="Dihydroorotate_DH_Fe-S-bd"/>
</dbReference>
<feature type="binding site" evidence="1">
    <location>
        <position position="250"/>
    </location>
    <ligand>
        <name>[2Fe-2S] cluster</name>
        <dbReference type="ChEBI" id="CHEBI:190135"/>
    </ligand>
</feature>
<reference evidence="3 4" key="1">
    <citation type="submission" date="2019-03" db="EMBL/GenBank/DDBJ databases">
        <title>Genomic Encyclopedia of Archaeal and Bacterial Type Strains, Phase II (KMG-II): from individual species to whole genera.</title>
        <authorList>
            <person name="Goeker M."/>
        </authorList>
    </citation>
    <scope>NUCLEOTIDE SEQUENCE [LARGE SCALE GENOMIC DNA]</scope>
    <source>
        <strain evidence="3 4">DSM 15388</strain>
    </source>
</reference>
<proteinExistence type="predicted"/>
<dbReference type="InterPro" id="IPR050353">
    <property type="entry name" value="PyrK_electron_transfer"/>
</dbReference>
<dbReference type="InterPro" id="IPR017927">
    <property type="entry name" value="FAD-bd_FR_type"/>
</dbReference>
<dbReference type="CDD" id="cd06221">
    <property type="entry name" value="sulfite_reductase_like"/>
    <property type="match status" value="1"/>
</dbReference>
<dbReference type="EMBL" id="SLZR01000010">
    <property type="protein sequence ID" value="TCS40123.1"/>
    <property type="molecule type" value="Genomic_DNA"/>
</dbReference>
<protein>
    <submittedName>
        <fullName evidence="3">NAD(P)H-flavin reductase</fullName>
    </submittedName>
</protein>
<dbReference type="SUPFAM" id="SSF52343">
    <property type="entry name" value="Ferredoxin reductase-like, C-terminal NADP-linked domain"/>
    <property type="match status" value="1"/>
</dbReference>
<dbReference type="PIRSF" id="PIRSF006816">
    <property type="entry name" value="Cyc3_hyd_g"/>
    <property type="match status" value="1"/>
</dbReference>
<keyword evidence="1" id="KW-0408">Iron</keyword>
<dbReference type="PROSITE" id="PS51384">
    <property type="entry name" value="FAD_FR"/>
    <property type="match status" value="1"/>
</dbReference>
<dbReference type="GO" id="GO:0051537">
    <property type="term" value="F:2 iron, 2 sulfur cluster binding"/>
    <property type="evidence" value="ECO:0007669"/>
    <property type="project" value="UniProtKB-KW"/>
</dbReference>
<dbReference type="InterPro" id="IPR012165">
    <property type="entry name" value="Cyt_c3_hydrogenase_gsu"/>
</dbReference>
<dbReference type="RefSeq" id="WP_132702021.1">
    <property type="nucleotide sequence ID" value="NZ_SLZR01000010.1"/>
</dbReference>
<feature type="binding site" evidence="1">
    <location>
        <position position="253"/>
    </location>
    <ligand>
        <name>[2Fe-2S] cluster</name>
        <dbReference type="ChEBI" id="CHEBI:190135"/>
    </ligand>
</feature>
<dbReference type="PANTHER" id="PTHR43513">
    <property type="entry name" value="DIHYDROOROTATE DEHYDROGENASE B (NAD(+)), ELECTRON TRANSFER SUBUNIT"/>
    <property type="match status" value="1"/>
</dbReference>
<dbReference type="SUPFAM" id="SSF63380">
    <property type="entry name" value="Riboflavin synthase domain-like"/>
    <property type="match status" value="1"/>
</dbReference>
<accession>A0A4R3I5A4</accession>
<dbReference type="GO" id="GO:0046872">
    <property type="term" value="F:metal ion binding"/>
    <property type="evidence" value="ECO:0007669"/>
    <property type="project" value="UniProtKB-KW"/>
</dbReference>
<keyword evidence="1" id="KW-0411">Iron-sulfur</keyword>
<name>A0A4R3I5A4_9GAMM</name>
<dbReference type="InterPro" id="IPR039261">
    <property type="entry name" value="FNR_nucleotide-bd"/>
</dbReference>
<comment type="caution">
    <text evidence="3">The sequence shown here is derived from an EMBL/GenBank/DDBJ whole genome shotgun (WGS) entry which is preliminary data.</text>
</comment>
<dbReference type="Proteomes" id="UP000295793">
    <property type="component" value="Unassembled WGS sequence"/>
</dbReference>
<dbReference type="Gene3D" id="3.40.50.80">
    <property type="entry name" value="Nucleotide-binding domain of ferredoxin-NADP reductase (FNR) module"/>
    <property type="match status" value="1"/>
</dbReference>
<dbReference type="Pfam" id="PF00175">
    <property type="entry name" value="NAD_binding_1"/>
    <property type="match status" value="1"/>
</dbReference>
<evidence type="ECO:0000256" key="1">
    <source>
        <dbReference type="PIRSR" id="PIRSR006816-2"/>
    </source>
</evidence>
<dbReference type="OrthoDB" id="9796486at2"/>
<dbReference type="InterPro" id="IPR001433">
    <property type="entry name" value="OxRdtase_FAD/NAD-bd"/>
</dbReference>
<dbReference type="InterPro" id="IPR017938">
    <property type="entry name" value="Riboflavin_synthase-like_b-brl"/>
</dbReference>
<evidence type="ECO:0000259" key="2">
    <source>
        <dbReference type="PROSITE" id="PS51384"/>
    </source>
</evidence>
<feature type="binding site" evidence="1">
    <location>
        <position position="245"/>
    </location>
    <ligand>
        <name>[2Fe-2S] cluster</name>
        <dbReference type="ChEBI" id="CHEBI:190135"/>
    </ligand>
</feature>
<evidence type="ECO:0000313" key="4">
    <source>
        <dbReference type="Proteomes" id="UP000295793"/>
    </source>
</evidence>
<organism evidence="3 4">
    <name type="scientific">Reinekea marinisedimentorum</name>
    <dbReference type="NCBI Taxonomy" id="230495"/>
    <lineage>
        <taxon>Bacteria</taxon>
        <taxon>Pseudomonadati</taxon>
        <taxon>Pseudomonadota</taxon>
        <taxon>Gammaproteobacteria</taxon>
        <taxon>Oceanospirillales</taxon>
        <taxon>Saccharospirillaceae</taxon>
        <taxon>Reinekea</taxon>
    </lineage>
</organism>
<dbReference type="GO" id="GO:0006221">
    <property type="term" value="P:pyrimidine nucleotide biosynthetic process"/>
    <property type="evidence" value="ECO:0007669"/>
    <property type="project" value="InterPro"/>
</dbReference>
<dbReference type="Pfam" id="PF10418">
    <property type="entry name" value="DHODB_Fe-S_bind"/>
    <property type="match status" value="1"/>
</dbReference>
<gene>
    <name evidence="3" type="ORF">BCF53_11041</name>
</gene>